<proteinExistence type="predicted"/>
<evidence type="ECO:0000313" key="9">
    <source>
        <dbReference type="EMBL" id="MDZ5738494.1"/>
    </source>
</evidence>
<feature type="transmembrane region" description="Helical" evidence="8">
    <location>
        <begin position="221"/>
        <end position="244"/>
    </location>
</feature>
<evidence type="ECO:0000256" key="6">
    <source>
        <dbReference type="ARBA" id="ARBA00023136"/>
    </source>
</evidence>
<comment type="subcellular location">
    <subcellularLocation>
        <location evidence="1">Membrane</location>
        <topology evidence="1">Multi-pass membrane protein</topology>
    </subcellularLocation>
</comment>
<keyword evidence="2" id="KW-0813">Transport</keyword>
<sequence length="450" mass="47348">MNQLKKLHVQVLIALVAAVILGFAAPTWATAMKPLGQAFIALLKMMLAPIVFVTLVHGLTHVQDMRKLGRLGMKSLLYFEVVSTVAMLVGFVLVNVVEPGVGLHATGMNESSAAIKATAAAGEVSVITYLLSLIPHTLVDAFAKGDIIQVLLISVLAGIAINRTCGPESVAVRAIDEAQTILFKMLSFIMKLAPLGAFGAMAAAIGSYGGDTLLYLLKLIAVYYAASLLFVFGVLGTISWSVGLPFMTVLRLIRDEILLVFGTASGEVAFPRLIEKLKRTGCDEVVVGFVLPAGYSFNLDGTAIYMAIAIGFIAQATDTPFSLWQQAGLLAILSITSKGGTTVAGGAFIKLAATLQSVQTLPLSGLGLLFGIDRIMATATALTNIVGNTIAVFAIARWEGAFDPEAFERETGRAPGRSLLRPSDVSAAQVTAPEAVAQAQPQSQSQTQHS</sequence>
<dbReference type="GeneID" id="97168190"/>
<evidence type="ECO:0000256" key="5">
    <source>
        <dbReference type="ARBA" id="ARBA00022989"/>
    </source>
</evidence>
<evidence type="ECO:0000256" key="3">
    <source>
        <dbReference type="ARBA" id="ARBA00022519"/>
    </source>
</evidence>
<dbReference type="SUPFAM" id="SSF118215">
    <property type="entry name" value="Proton glutamate symport protein"/>
    <property type="match status" value="1"/>
</dbReference>
<dbReference type="Proteomes" id="UP001292116">
    <property type="component" value="Unassembled WGS sequence"/>
</dbReference>
<keyword evidence="5 8" id="KW-1133">Transmembrane helix</keyword>
<keyword evidence="3" id="KW-0997">Cell inner membrane</keyword>
<feature type="transmembrane region" description="Helical" evidence="8">
    <location>
        <begin position="76"/>
        <end position="97"/>
    </location>
</feature>
<accession>A0ABU5KX68</accession>
<evidence type="ECO:0000256" key="7">
    <source>
        <dbReference type="SAM" id="MobiDB-lite"/>
    </source>
</evidence>
<dbReference type="PANTHER" id="PTHR42865:SF1">
    <property type="entry name" value="AEROBIC C4-DICARBOXYLATE TRANSPORT PROTEIN"/>
    <property type="match status" value="1"/>
</dbReference>
<comment type="caution">
    <text evidence="9">The sequence shown here is derived from an EMBL/GenBank/DDBJ whole genome shotgun (WGS) entry which is preliminary data.</text>
</comment>
<feature type="transmembrane region" description="Helical" evidence="8">
    <location>
        <begin position="147"/>
        <end position="165"/>
    </location>
</feature>
<dbReference type="Gene3D" id="1.10.3860.10">
    <property type="entry name" value="Sodium:dicarboxylate symporter"/>
    <property type="match status" value="1"/>
</dbReference>
<dbReference type="RefSeq" id="WP_015270314.1">
    <property type="nucleotide sequence ID" value="NZ_BLJF01000001.1"/>
</dbReference>
<dbReference type="InterPro" id="IPR001991">
    <property type="entry name" value="Na-dicarboxylate_symporter"/>
</dbReference>
<dbReference type="EMBL" id="JAXUBM010000008">
    <property type="protein sequence ID" value="MDZ5738494.1"/>
    <property type="molecule type" value="Genomic_DNA"/>
</dbReference>
<evidence type="ECO:0000256" key="4">
    <source>
        <dbReference type="ARBA" id="ARBA00022692"/>
    </source>
</evidence>
<dbReference type="PRINTS" id="PR00173">
    <property type="entry name" value="EDTRNSPORT"/>
</dbReference>
<keyword evidence="10" id="KW-1185">Reference proteome</keyword>
<feature type="transmembrane region" description="Helical" evidence="8">
    <location>
        <begin position="7"/>
        <end position="29"/>
    </location>
</feature>
<protein>
    <submittedName>
        <fullName evidence="9">C4-dicarboxylate transporter DctA</fullName>
    </submittedName>
</protein>
<keyword evidence="4 8" id="KW-0812">Transmembrane</keyword>
<feature type="region of interest" description="Disordered" evidence="7">
    <location>
        <begin position="411"/>
        <end position="450"/>
    </location>
</feature>
<evidence type="ECO:0000256" key="8">
    <source>
        <dbReference type="SAM" id="Phobius"/>
    </source>
</evidence>
<dbReference type="PANTHER" id="PTHR42865">
    <property type="entry name" value="PROTON/GLUTAMATE-ASPARTATE SYMPORTER"/>
    <property type="match status" value="1"/>
</dbReference>
<reference evidence="9 10" key="1">
    <citation type="submission" date="2023-11" db="EMBL/GenBank/DDBJ databases">
        <title>Draft genomes analysis of Pseudomonas asiatica isolated from milk, feces and farm soil of cows suffering from clinical mastitis.</title>
        <authorList>
            <person name="Rahman T."/>
            <person name="Das Z.C."/>
            <person name="Hoque M.N."/>
        </authorList>
    </citation>
    <scope>NUCLEOTIDE SEQUENCE [LARGE SCALE GENOMIC DNA]</scope>
    <source>
        <strain evidence="9 10">2F2</strain>
    </source>
</reference>
<feature type="transmembrane region" description="Helical" evidence="8">
    <location>
        <begin position="35"/>
        <end position="56"/>
    </location>
</feature>
<evidence type="ECO:0000256" key="1">
    <source>
        <dbReference type="ARBA" id="ARBA00004141"/>
    </source>
</evidence>
<organism evidence="9 10">
    <name type="scientific">Pseudomonas asiatica</name>
    <dbReference type="NCBI Taxonomy" id="2219225"/>
    <lineage>
        <taxon>Bacteria</taxon>
        <taxon>Pseudomonadati</taxon>
        <taxon>Pseudomonadota</taxon>
        <taxon>Gammaproteobacteria</taxon>
        <taxon>Pseudomonadales</taxon>
        <taxon>Pseudomonadaceae</taxon>
        <taxon>Pseudomonas</taxon>
    </lineage>
</organism>
<evidence type="ECO:0000256" key="2">
    <source>
        <dbReference type="ARBA" id="ARBA00022448"/>
    </source>
</evidence>
<keyword evidence="3" id="KW-1003">Cell membrane</keyword>
<gene>
    <name evidence="9" type="ORF">SOW75_09895</name>
</gene>
<feature type="transmembrane region" description="Helical" evidence="8">
    <location>
        <begin position="186"/>
        <end position="209"/>
    </location>
</feature>
<feature type="compositionally biased region" description="Low complexity" evidence="7">
    <location>
        <begin position="427"/>
        <end position="450"/>
    </location>
</feature>
<evidence type="ECO:0000313" key="10">
    <source>
        <dbReference type="Proteomes" id="UP001292116"/>
    </source>
</evidence>
<keyword evidence="6 8" id="KW-0472">Membrane</keyword>
<dbReference type="InterPro" id="IPR036458">
    <property type="entry name" value="Na:dicarbo_symporter_sf"/>
</dbReference>
<dbReference type="Pfam" id="PF00375">
    <property type="entry name" value="SDF"/>
    <property type="match status" value="1"/>
</dbReference>
<name>A0ABU5KX68_9PSED</name>